<evidence type="ECO:0000256" key="6">
    <source>
        <dbReference type="SAM" id="MobiDB-lite"/>
    </source>
</evidence>
<evidence type="ECO:0000256" key="2">
    <source>
        <dbReference type="ARBA" id="ARBA00008020"/>
    </source>
</evidence>
<comment type="caution">
    <text evidence="7">The sequence shown here is derived from an EMBL/GenBank/DDBJ whole genome shotgun (WGS) entry which is preliminary data.</text>
</comment>
<dbReference type="GO" id="GO:0140662">
    <property type="term" value="F:ATP-dependent protein folding chaperone"/>
    <property type="evidence" value="ECO:0007669"/>
    <property type="project" value="InterPro"/>
</dbReference>
<dbReference type="InterPro" id="IPR018370">
    <property type="entry name" value="Chaperonin_Cpn60_CS"/>
</dbReference>
<gene>
    <name evidence="7" type="ORF">D9611_012218</name>
</gene>
<name>A0A8H5C7S3_9AGAR</name>
<evidence type="ECO:0000256" key="5">
    <source>
        <dbReference type="ARBA" id="ARBA00023186"/>
    </source>
</evidence>
<dbReference type="Gene3D" id="3.30.260.10">
    <property type="entry name" value="TCP-1-like chaperonin intermediate domain"/>
    <property type="match status" value="1"/>
</dbReference>
<comment type="similarity">
    <text evidence="2">Belongs to the TCP-1 chaperonin family.</text>
</comment>
<comment type="similarity">
    <text evidence="1">Belongs to the chaperonin (HSP60) family.</text>
</comment>
<proteinExistence type="inferred from homology"/>
<dbReference type="InterPro" id="IPR027409">
    <property type="entry name" value="GroEL-like_apical_dom_sf"/>
</dbReference>
<dbReference type="FunFam" id="3.50.7.10:FF:000001">
    <property type="entry name" value="60 kDa chaperonin"/>
    <property type="match status" value="1"/>
</dbReference>
<dbReference type="SUPFAM" id="SSF48592">
    <property type="entry name" value="GroEL equatorial domain-like"/>
    <property type="match status" value="1"/>
</dbReference>
<dbReference type="CDD" id="cd03344">
    <property type="entry name" value="GroEL"/>
    <property type="match status" value="1"/>
</dbReference>
<keyword evidence="3" id="KW-0547">Nucleotide-binding</keyword>
<dbReference type="InterPro" id="IPR027410">
    <property type="entry name" value="TCP-1-like_intermed_sf"/>
</dbReference>
<dbReference type="SUPFAM" id="SSF52029">
    <property type="entry name" value="GroEL apical domain-like"/>
    <property type="match status" value="1"/>
</dbReference>
<feature type="compositionally biased region" description="Low complexity" evidence="6">
    <location>
        <begin position="1"/>
        <end position="10"/>
    </location>
</feature>
<keyword evidence="8" id="KW-1185">Reference proteome</keyword>
<keyword evidence="4" id="KW-0067">ATP-binding</keyword>
<dbReference type="Gene3D" id="3.50.7.10">
    <property type="entry name" value="GroEL"/>
    <property type="match status" value="1"/>
</dbReference>
<dbReference type="HAMAP" id="MF_00600">
    <property type="entry name" value="CH60"/>
    <property type="match status" value="1"/>
</dbReference>
<sequence length="669" mass="70767">MHRLSSQSSRSLRRAAERAARKQPQPALTRGAHKDIKFAHDGRASILKGVDVLANAVSVTLGPKGRNVIIEQSFGGPKITKDGVTVAKSITLKDKFENLGARLIQDVAAKTNEVAGDGTTTATVLARAIYSEGVKNVAAGCNPMDLRRGSQAAVDRVVEFLSQHARTVTTTAEIAQVATISANGDTHVGNLIAQAMEKVGKEGVITVKEGRTIEDEIEITEVRRSPSTFVPLRRWRSFLRAEEVEMKAWLRALRHSFCVLVDRSFSRVNSPHHLIARNDAVGFEAWAVEAGFISPYFVTDVKAQKVEFEKPLILLSEKKISLLQDILPALEAAAQSRRPLLIIAEDVDGEALAACILNKLRGQLQVAAVKAPGFGDNRKSILGDLAILTGGQVFSDEMEVKLEKATVDLLGSTGSVTITKDDTIVLNGEGSKDAIQARCEQIRSLVADPTTSDYDRSKLQERLAKLSGGVAVIKVGGASEVEVGEKKDRYDDALNATRAAVEEGILPGGGVALLKASLQLATTSPATSAGNASAPVSPDAKPIATANFDQELGVAIIRRAITNPARTIFKNAGEESSVIVGRILGEYGVEGKFNWGYDAGRGEYVDMVAAGIVDPLKVVRTALVDAAGVASLLTTSEACVVEAAEEEGAAKGPMGGMGGGMGGMGMGGF</sequence>
<dbReference type="GO" id="GO:0042026">
    <property type="term" value="P:protein refolding"/>
    <property type="evidence" value="ECO:0007669"/>
    <property type="project" value="InterPro"/>
</dbReference>
<dbReference type="FunFam" id="1.10.560.10:FF:000001">
    <property type="entry name" value="60 kDa chaperonin"/>
    <property type="match status" value="1"/>
</dbReference>
<dbReference type="Pfam" id="PF00118">
    <property type="entry name" value="Cpn60_TCP1"/>
    <property type="match status" value="2"/>
</dbReference>
<evidence type="ECO:0000313" key="8">
    <source>
        <dbReference type="Proteomes" id="UP000541558"/>
    </source>
</evidence>
<organism evidence="7 8">
    <name type="scientific">Ephemerocybe angulata</name>
    <dbReference type="NCBI Taxonomy" id="980116"/>
    <lineage>
        <taxon>Eukaryota</taxon>
        <taxon>Fungi</taxon>
        <taxon>Dikarya</taxon>
        <taxon>Basidiomycota</taxon>
        <taxon>Agaricomycotina</taxon>
        <taxon>Agaricomycetes</taxon>
        <taxon>Agaricomycetidae</taxon>
        <taxon>Agaricales</taxon>
        <taxon>Agaricineae</taxon>
        <taxon>Psathyrellaceae</taxon>
        <taxon>Ephemerocybe</taxon>
    </lineage>
</organism>
<dbReference type="OrthoDB" id="1733909at2759"/>
<evidence type="ECO:0000256" key="3">
    <source>
        <dbReference type="ARBA" id="ARBA00022741"/>
    </source>
</evidence>
<dbReference type="NCBIfam" id="NF009487">
    <property type="entry name" value="PRK12849.1"/>
    <property type="match status" value="1"/>
</dbReference>
<dbReference type="SUPFAM" id="SSF54849">
    <property type="entry name" value="GroEL-intermediate domain like"/>
    <property type="match status" value="2"/>
</dbReference>
<dbReference type="Gene3D" id="1.10.560.10">
    <property type="entry name" value="GroEL-like equatorial domain"/>
    <property type="match status" value="2"/>
</dbReference>
<evidence type="ECO:0000256" key="1">
    <source>
        <dbReference type="ARBA" id="ARBA00006607"/>
    </source>
</evidence>
<evidence type="ECO:0000256" key="4">
    <source>
        <dbReference type="ARBA" id="ARBA00022840"/>
    </source>
</evidence>
<accession>A0A8H5C7S3</accession>
<dbReference type="Proteomes" id="UP000541558">
    <property type="component" value="Unassembled WGS sequence"/>
</dbReference>
<dbReference type="PROSITE" id="PS00296">
    <property type="entry name" value="CHAPERONINS_CPN60"/>
    <property type="match status" value="1"/>
</dbReference>
<evidence type="ECO:0000313" key="7">
    <source>
        <dbReference type="EMBL" id="KAF5335557.1"/>
    </source>
</evidence>
<dbReference type="AlphaFoldDB" id="A0A8H5C7S3"/>
<dbReference type="NCBIfam" id="NF000592">
    <property type="entry name" value="PRK00013.1"/>
    <property type="match status" value="1"/>
</dbReference>
<dbReference type="InterPro" id="IPR002423">
    <property type="entry name" value="Cpn60/GroEL/TCP-1"/>
</dbReference>
<feature type="region of interest" description="Disordered" evidence="6">
    <location>
        <begin position="1"/>
        <end position="34"/>
    </location>
</feature>
<keyword evidence="5" id="KW-0143">Chaperone</keyword>
<protein>
    <recommendedName>
        <fullName evidence="9">Heat shock protein 60</fullName>
    </recommendedName>
</protein>
<dbReference type="InterPro" id="IPR017998">
    <property type="entry name" value="Chaperone_TCP-1"/>
</dbReference>
<dbReference type="InterPro" id="IPR027413">
    <property type="entry name" value="GROEL-like_equatorial_sf"/>
</dbReference>
<evidence type="ECO:0008006" key="9">
    <source>
        <dbReference type="Google" id="ProtNLM"/>
    </source>
</evidence>
<dbReference type="PANTHER" id="PTHR45633">
    <property type="entry name" value="60 KDA HEAT SHOCK PROTEIN, MITOCHONDRIAL"/>
    <property type="match status" value="1"/>
</dbReference>
<dbReference type="GO" id="GO:0005524">
    <property type="term" value="F:ATP binding"/>
    <property type="evidence" value="ECO:0007669"/>
    <property type="project" value="UniProtKB-KW"/>
</dbReference>
<dbReference type="PRINTS" id="PR00304">
    <property type="entry name" value="TCOMPLEXTCP1"/>
</dbReference>
<dbReference type="InterPro" id="IPR001844">
    <property type="entry name" value="Cpn60/GroEL"/>
</dbReference>
<dbReference type="EMBL" id="JAACJK010000061">
    <property type="protein sequence ID" value="KAF5335557.1"/>
    <property type="molecule type" value="Genomic_DNA"/>
</dbReference>
<reference evidence="7 8" key="1">
    <citation type="journal article" date="2020" name="ISME J.">
        <title>Uncovering the hidden diversity of litter-decomposition mechanisms in mushroom-forming fungi.</title>
        <authorList>
            <person name="Floudas D."/>
            <person name="Bentzer J."/>
            <person name="Ahren D."/>
            <person name="Johansson T."/>
            <person name="Persson P."/>
            <person name="Tunlid A."/>
        </authorList>
    </citation>
    <scope>NUCLEOTIDE SEQUENCE [LARGE SCALE GENOMIC DNA]</scope>
    <source>
        <strain evidence="7 8">CBS 175.51</strain>
    </source>
</reference>